<dbReference type="eggNOG" id="ENOG502RGF0">
    <property type="taxonomic scope" value="Eukaryota"/>
</dbReference>
<dbReference type="HOGENOM" id="CLU_134741_0_0_1"/>
<dbReference type="EMBL" id="ANIZ01003380">
    <property type="protein sequence ID" value="ETI33784.1"/>
    <property type="molecule type" value="Genomic_DNA"/>
</dbReference>
<evidence type="ECO:0000313" key="2">
    <source>
        <dbReference type="Proteomes" id="UP000018721"/>
    </source>
</evidence>
<sequence length="188" mass="20005">MYKEIAVSANIPEAKLKKAANDGKLTLTKAELSGSGASLYLHPESYDKVQRAKKANKGTRVHITKHEIEYPVTRLSGSGIHGGSIWSKIWSGLKSAWNPVIKPILSAAADQAATLGSAYVASTGRNPAVVGVLRQGLKKFTGVGVETKPSPMGRMVKGSQAAKDHMAKIRAMRKGGKTSKHGASFRLD</sequence>
<protein>
    <submittedName>
        <fullName evidence="1">Uncharacterized protein</fullName>
    </submittedName>
</protein>
<evidence type="ECO:0000313" key="1">
    <source>
        <dbReference type="EMBL" id="ETI33784.1"/>
    </source>
</evidence>
<dbReference type="Proteomes" id="UP000018721">
    <property type="component" value="Unassembled WGS sequence"/>
</dbReference>
<dbReference type="AlphaFoldDB" id="V9E3Y5"/>
<reference evidence="1 2" key="1">
    <citation type="submission" date="2013-11" db="EMBL/GenBank/DDBJ databases">
        <title>The Genome Sequence of Phytophthora parasitica P1569.</title>
        <authorList>
            <consortium name="The Broad Institute Genomics Platform"/>
            <person name="Russ C."/>
            <person name="Tyler B."/>
            <person name="Panabieres F."/>
            <person name="Shan W."/>
            <person name="Tripathy S."/>
            <person name="Grunwald N."/>
            <person name="Machado M."/>
            <person name="Johnson C.S."/>
            <person name="Arredondo F."/>
            <person name="Hong C."/>
            <person name="Coffey M."/>
            <person name="Young S.K."/>
            <person name="Zeng Q."/>
            <person name="Gargeya S."/>
            <person name="Fitzgerald M."/>
            <person name="Abouelleil A."/>
            <person name="Alvarado L."/>
            <person name="Chapman S.B."/>
            <person name="Gainer-Dewar J."/>
            <person name="Goldberg J."/>
            <person name="Griggs A."/>
            <person name="Gujja S."/>
            <person name="Hansen M."/>
            <person name="Howarth C."/>
            <person name="Imamovic A."/>
            <person name="Ireland A."/>
            <person name="Larimer J."/>
            <person name="McCowan C."/>
            <person name="Murphy C."/>
            <person name="Pearson M."/>
            <person name="Poon T.W."/>
            <person name="Priest M."/>
            <person name="Roberts A."/>
            <person name="Saif S."/>
            <person name="Shea T."/>
            <person name="Sykes S."/>
            <person name="Wortman J."/>
            <person name="Nusbaum C."/>
            <person name="Birren B."/>
        </authorList>
    </citation>
    <scope>NUCLEOTIDE SEQUENCE [LARGE SCALE GENOMIC DNA]</scope>
    <source>
        <strain evidence="1 2">P1569</strain>
    </source>
</reference>
<proteinExistence type="predicted"/>
<name>V9E3Y5_PHYNI</name>
<dbReference type="OrthoDB" id="119994at2759"/>
<accession>V9E3Y5</accession>
<gene>
    <name evidence="1" type="ORF">F443_19569</name>
</gene>
<organism evidence="1 2">
    <name type="scientific">Phytophthora nicotianae P1569</name>
    <dbReference type="NCBI Taxonomy" id="1317065"/>
    <lineage>
        <taxon>Eukaryota</taxon>
        <taxon>Sar</taxon>
        <taxon>Stramenopiles</taxon>
        <taxon>Oomycota</taxon>
        <taxon>Peronosporomycetes</taxon>
        <taxon>Peronosporales</taxon>
        <taxon>Peronosporaceae</taxon>
        <taxon>Phytophthora</taxon>
    </lineage>
</organism>
<comment type="caution">
    <text evidence="1">The sequence shown here is derived from an EMBL/GenBank/DDBJ whole genome shotgun (WGS) entry which is preliminary data.</text>
</comment>
<keyword evidence="2" id="KW-1185">Reference proteome</keyword>